<dbReference type="Proteomes" id="UP001164539">
    <property type="component" value="Chromosome 8"/>
</dbReference>
<name>A0ACC1XQ67_MELAZ</name>
<gene>
    <name evidence="1" type="ORF">OWV82_015423</name>
</gene>
<comment type="caution">
    <text evidence="1">The sequence shown here is derived from an EMBL/GenBank/DDBJ whole genome shotgun (WGS) entry which is preliminary data.</text>
</comment>
<evidence type="ECO:0000313" key="2">
    <source>
        <dbReference type="Proteomes" id="UP001164539"/>
    </source>
</evidence>
<protein>
    <submittedName>
        <fullName evidence="1">F-box protein</fullName>
    </submittedName>
</protein>
<proteinExistence type="predicted"/>
<keyword evidence="2" id="KW-1185">Reference proteome</keyword>
<evidence type="ECO:0000313" key="1">
    <source>
        <dbReference type="EMBL" id="KAJ4713311.1"/>
    </source>
</evidence>
<reference evidence="1 2" key="1">
    <citation type="journal article" date="2023" name="Science">
        <title>Complex scaffold remodeling in plant triterpene biosynthesis.</title>
        <authorList>
            <person name="De La Pena R."/>
            <person name="Hodgson H."/>
            <person name="Liu J.C."/>
            <person name="Stephenson M.J."/>
            <person name="Martin A.C."/>
            <person name="Owen C."/>
            <person name="Harkess A."/>
            <person name="Leebens-Mack J."/>
            <person name="Jimenez L.E."/>
            <person name="Osbourn A."/>
            <person name="Sattely E.S."/>
        </authorList>
    </citation>
    <scope>NUCLEOTIDE SEQUENCE [LARGE SCALE GENOMIC DNA]</scope>
    <source>
        <strain evidence="2">cv. JPN11</strain>
        <tissue evidence="1">Leaf</tissue>
    </source>
</reference>
<accession>A0ACC1XQ67</accession>
<organism evidence="1 2">
    <name type="scientific">Melia azedarach</name>
    <name type="common">Chinaberry tree</name>
    <dbReference type="NCBI Taxonomy" id="155640"/>
    <lineage>
        <taxon>Eukaryota</taxon>
        <taxon>Viridiplantae</taxon>
        <taxon>Streptophyta</taxon>
        <taxon>Embryophyta</taxon>
        <taxon>Tracheophyta</taxon>
        <taxon>Spermatophyta</taxon>
        <taxon>Magnoliopsida</taxon>
        <taxon>eudicotyledons</taxon>
        <taxon>Gunneridae</taxon>
        <taxon>Pentapetalae</taxon>
        <taxon>rosids</taxon>
        <taxon>malvids</taxon>
        <taxon>Sapindales</taxon>
        <taxon>Meliaceae</taxon>
        <taxon>Melia</taxon>
    </lineage>
</organism>
<dbReference type="EMBL" id="CM051401">
    <property type="protein sequence ID" value="KAJ4713311.1"/>
    <property type="molecule type" value="Genomic_DNA"/>
</dbReference>
<sequence length="398" mass="45905">MAANWSELNHDLLVEIAKRIKLVDDFIAFGGVCKSWRSAADLKNYMFKYNHMPQLLLAPSKESSCQREFYNISKGVSRQVCLPEANDKKILSSKGWLLTIDRNWDISLLHPYKSVQIELPNIRSFEDWNNGISHNIMRAFFIEKFVLSTSPLEEEDYTVMVIYGRTRKLAYFKPRYKAWITLRPTCSKVTMFSDIFYYNKKFYVVDLYGRIMVCDFSGENRNPSVVAEMPSIDLYGGIIPNELVRGDVLEELYLTVVSDEVLWVISRRGVYRRPIEPGSDVYIYGTYDFQVFEVKLLSSSSSSSWTEIKDLENKSIFVGHNSTFFKASHISGCKPNCIYFADDFIESYFFRSIEGENPEGGGRDMGIYNIEDGSIIPHFKGKSVDFLSPPMWVELGFD</sequence>